<dbReference type="AlphaFoldDB" id="A0AAW1VPX8"/>
<sequence>MQSNFSNMVPPLMWSEFPINGNRQQYQQQWHFDALHQPGWGREEDNHTFVTPEASLISCTLQQIQLKEFQYCAPSSDLDGKYA</sequence>
<keyword evidence="2" id="KW-1185">Reference proteome</keyword>
<evidence type="ECO:0000313" key="2">
    <source>
        <dbReference type="Proteomes" id="UP001457282"/>
    </source>
</evidence>
<proteinExistence type="predicted"/>
<dbReference type="Proteomes" id="UP001457282">
    <property type="component" value="Unassembled WGS sequence"/>
</dbReference>
<organism evidence="1 2">
    <name type="scientific">Rubus argutus</name>
    <name type="common">Southern blackberry</name>
    <dbReference type="NCBI Taxonomy" id="59490"/>
    <lineage>
        <taxon>Eukaryota</taxon>
        <taxon>Viridiplantae</taxon>
        <taxon>Streptophyta</taxon>
        <taxon>Embryophyta</taxon>
        <taxon>Tracheophyta</taxon>
        <taxon>Spermatophyta</taxon>
        <taxon>Magnoliopsida</taxon>
        <taxon>eudicotyledons</taxon>
        <taxon>Gunneridae</taxon>
        <taxon>Pentapetalae</taxon>
        <taxon>rosids</taxon>
        <taxon>fabids</taxon>
        <taxon>Rosales</taxon>
        <taxon>Rosaceae</taxon>
        <taxon>Rosoideae</taxon>
        <taxon>Rosoideae incertae sedis</taxon>
        <taxon>Rubus</taxon>
    </lineage>
</organism>
<protein>
    <submittedName>
        <fullName evidence="1">Uncharacterized protein</fullName>
    </submittedName>
</protein>
<evidence type="ECO:0000313" key="1">
    <source>
        <dbReference type="EMBL" id="KAK9906933.1"/>
    </source>
</evidence>
<dbReference type="EMBL" id="JBEDUW010000058">
    <property type="protein sequence ID" value="KAK9906933.1"/>
    <property type="molecule type" value="Genomic_DNA"/>
</dbReference>
<name>A0AAW1VPX8_RUBAR</name>
<comment type="caution">
    <text evidence="1">The sequence shown here is derived from an EMBL/GenBank/DDBJ whole genome shotgun (WGS) entry which is preliminary data.</text>
</comment>
<gene>
    <name evidence="1" type="ORF">M0R45_002591</name>
</gene>
<reference evidence="1 2" key="1">
    <citation type="journal article" date="2023" name="G3 (Bethesda)">
        <title>A chromosome-length genome assembly and annotation of blackberry (Rubus argutus, cv. 'Hillquist').</title>
        <authorList>
            <person name="Bruna T."/>
            <person name="Aryal R."/>
            <person name="Dudchenko O."/>
            <person name="Sargent D.J."/>
            <person name="Mead D."/>
            <person name="Buti M."/>
            <person name="Cavallini A."/>
            <person name="Hytonen T."/>
            <person name="Andres J."/>
            <person name="Pham M."/>
            <person name="Weisz D."/>
            <person name="Mascagni F."/>
            <person name="Usai G."/>
            <person name="Natali L."/>
            <person name="Bassil N."/>
            <person name="Fernandez G.E."/>
            <person name="Lomsadze A."/>
            <person name="Armour M."/>
            <person name="Olukolu B."/>
            <person name="Poorten T."/>
            <person name="Britton C."/>
            <person name="Davik J."/>
            <person name="Ashrafi H."/>
            <person name="Aiden E.L."/>
            <person name="Borodovsky M."/>
            <person name="Worthington M."/>
        </authorList>
    </citation>
    <scope>NUCLEOTIDE SEQUENCE [LARGE SCALE GENOMIC DNA]</scope>
    <source>
        <strain evidence="1">PI 553951</strain>
    </source>
</reference>
<accession>A0AAW1VPX8</accession>